<evidence type="ECO:0000256" key="4">
    <source>
        <dbReference type="ARBA" id="ARBA00022475"/>
    </source>
</evidence>
<dbReference type="Gene3D" id="2.40.30.170">
    <property type="match status" value="1"/>
</dbReference>
<protein>
    <recommendedName>
        <fullName evidence="9">Membrane fusion protein (MFP) family protein</fullName>
    </recommendedName>
</protein>
<evidence type="ECO:0000256" key="6">
    <source>
        <dbReference type="ARBA" id="ARBA00022692"/>
    </source>
</evidence>
<evidence type="ECO:0000256" key="9">
    <source>
        <dbReference type="RuleBase" id="RU365093"/>
    </source>
</evidence>
<keyword evidence="14" id="KW-1185">Reference proteome</keyword>
<dbReference type="SUPFAM" id="SSF111369">
    <property type="entry name" value="HlyD-like secretion proteins"/>
    <property type="match status" value="1"/>
</dbReference>
<evidence type="ECO:0000256" key="1">
    <source>
        <dbReference type="ARBA" id="ARBA00004377"/>
    </source>
</evidence>
<dbReference type="InterPro" id="IPR006144">
    <property type="entry name" value="Secretion_HlyD_CS"/>
</dbReference>
<gene>
    <name evidence="13" type="ORF">HZU75_06395</name>
</gene>
<dbReference type="RefSeq" id="WP_180308318.1">
    <property type="nucleotide sequence ID" value="NZ_CP058952.1"/>
</dbReference>
<dbReference type="Proteomes" id="UP000510822">
    <property type="component" value="Chromosome"/>
</dbReference>
<evidence type="ECO:0000256" key="10">
    <source>
        <dbReference type="SAM" id="Coils"/>
    </source>
</evidence>
<feature type="coiled-coil region" evidence="10">
    <location>
        <begin position="207"/>
        <end position="315"/>
    </location>
</feature>
<proteinExistence type="inferred from homology"/>
<dbReference type="GO" id="GO:0009306">
    <property type="term" value="P:protein secretion"/>
    <property type="evidence" value="ECO:0007669"/>
    <property type="project" value="InterPro"/>
</dbReference>
<keyword evidence="7" id="KW-1133">Transmembrane helix</keyword>
<dbReference type="NCBIfam" id="TIGR01843">
    <property type="entry name" value="type_I_hlyD"/>
    <property type="match status" value="1"/>
</dbReference>
<sequence length="476" mass="52637">MRFMVWRGLFTQYRTVFKEAWQNRKALDAKPRQPAELAFLPAALELQESPPHPAARITLYALISFLLLALLWACFGKIDIVAVAPGKLVVSDQSKTIQPLEPGVIKSILVQDGQIVKAGDVLIELDHTIAGAESSKNQGSWLEAKFNRLKAMALLDAVAQKKAPVLGTDPELANLPNVTAMRERKVAQMQSGWQELLAKLATIDADTTRKQAELASTQDQVQKLEKTLPIVRQREADFNDLANKNFISKHGVLEKQQARIEMEQDLASLRNKLRELAAGVNANQQQRDSIKAEFVRAQNELLAQATEQSDAMKQEVIKSDQVAKYTRLVAPVGGVVQQLAVHTIGGVVTAAQPLLVIVPQGQQLEAQAVLPNKDIGFVNVGQHAAIKVETFNYTKYGLLDGRVQNVSLDAIPDEKLGLVYQAKVKLERSIMNIDGKQVHLAPGMAVTVEIKTGQRRLIEYFLSPLIQHVTESVRER</sequence>
<dbReference type="KEGG" id="cfon:HZU75_06395"/>
<dbReference type="InterPro" id="IPR010129">
    <property type="entry name" value="T1SS_HlyD"/>
</dbReference>
<dbReference type="PRINTS" id="PR01490">
    <property type="entry name" value="RTXTOXIND"/>
</dbReference>
<evidence type="ECO:0000313" key="13">
    <source>
        <dbReference type="EMBL" id="QLI81189.1"/>
    </source>
</evidence>
<accession>A0A7D5ZFY6</accession>
<evidence type="ECO:0000256" key="2">
    <source>
        <dbReference type="ARBA" id="ARBA00009477"/>
    </source>
</evidence>
<feature type="domain" description="CyaD-like alpha-helical hairpin" evidence="11">
    <location>
        <begin position="126"/>
        <end position="321"/>
    </location>
</feature>
<keyword evidence="10" id="KW-0175">Coiled coil</keyword>
<dbReference type="PANTHER" id="PTHR30386">
    <property type="entry name" value="MEMBRANE FUSION SUBUNIT OF EMRAB-TOLC MULTIDRUG EFFLUX PUMP"/>
    <property type="match status" value="1"/>
</dbReference>
<evidence type="ECO:0000256" key="3">
    <source>
        <dbReference type="ARBA" id="ARBA00022448"/>
    </source>
</evidence>
<evidence type="ECO:0000313" key="14">
    <source>
        <dbReference type="Proteomes" id="UP000510822"/>
    </source>
</evidence>
<evidence type="ECO:0000259" key="11">
    <source>
        <dbReference type="Pfam" id="PF25988"/>
    </source>
</evidence>
<dbReference type="Pfam" id="PF25988">
    <property type="entry name" value="HH_CyaD"/>
    <property type="match status" value="1"/>
</dbReference>
<evidence type="ECO:0000256" key="5">
    <source>
        <dbReference type="ARBA" id="ARBA00022519"/>
    </source>
</evidence>
<dbReference type="PANTHER" id="PTHR30386:SF27">
    <property type="entry name" value="MEMBRANE FUSION PROTEIN (MFP) FAMILY PROTEIN"/>
    <property type="match status" value="1"/>
</dbReference>
<keyword evidence="4 9" id="KW-1003">Cell membrane</keyword>
<keyword evidence="8" id="KW-0472">Membrane</keyword>
<dbReference type="PROSITE" id="PS00543">
    <property type="entry name" value="HLYD_FAMILY"/>
    <property type="match status" value="1"/>
</dbReference>
<dbReference type="Gene3D" id="1.10.287.1490">
    <property type="match status" value="1"/>
</dbReference>
<dbReference type="InterPro" id="IPR059040">
    <property type="entry name" value="HH_CyaD-like"/>
</dbReference>
<evidence type="ECO:0000256" key="8">
    <source>
        <dbReference type="ARBA" id="ARBA00023136"/>
    </source>
</evidence>
<dbReference type="InterPro" id="IPR050739">
    <property type="entry name" value="MFP"/>
</dbReference>
<dbReference type="EMBL" id="CP058952">
    <property type="protein sequence ID" value="QLI81189.1"/>
    <property type="molecule type" value="Genomic_DNA"/>
</dbReference>
<comment type="subcellular location">
    <subcellularLocation>
        <location evidence="1 9">Cell inner membrane</location>
        <topology evidence="1 9">Single-pass membrane protein</topology>
    </subcellularLocation>
</comment>
<evidence type="ECO:0000259" key="12">
    <source>
        <dbReference type="Pfam" id="PF26002"/>
    </source>
</evidence>
<dbReference type="AlphaFoldDB" id="A0A7D5ZFY6"/>
<dbReference type="InterPro" id="IPR058982">
    <property type="entry name" value="Beta-barrel_AprE"/>
</dbReference>
<reference evidence="13 14" key="1">
    <citation type="journal article" date="2016" name="Int. J. Syst. Evol. Microbiol.">
        <title>Chitinibacter fontanus sp. nov., isolated from a spring.</title>
        <authorList>
            <person name="Sheu S.Y."/>
            <person name="Li Y.S."/>
            <person name="Young C.C."/>
            <person name="Chen W.M."/>
        </authorList>
    </citation>
    <scope>NUCLEOTIDE SEQUENCE [LARGE SCALE GENOMIC DNA]</scope>
    <source>
        <strain evidence="13 14">STM-7</strain>
    </source>
</reference>
<evidence type="ECO:0000256" key="7">
    <source>
        <dbReference type="ARBA" id="ARBA00022989"/>
    </source>
</evidence>
<keyword evidence="3 9" id="KW-0813">Transport</keyword>
<dbReference type="GO" id="GO:0005886">
    <property type="term" value="C:plasma membrane"/>
    <property type="evidence" value="ECO:0007669"/>
    <property type="project" value="UniProtKB-SubCell"/>
</dbReference>
<feature type="domain" description="AprE-like beta-barrel" evidence="12">
    <location>
        <begin position="365"/>
        <end position="453"/>
    </location>
</feature>
<comment type="similarity">
    <text evidence="2 9">Belongs to the membrane fusion protein (MFP) (TC 8.A.1) family.</text>
</comment>
<dbReference type="Pfam" id="PF26002">
    <property type="entry name" value="Beta-barrel_AprE"/>
    <property type="match status" value="1"/>
</dbReference>
<organism evidence="13 14">
    <name type="scientific">Chitinibacter fontanus</name>
    <dbReference type="NCBI Taxonomy" id="1737446"/>
    <lineage>
        <taxon>Bacteria</taxon>
        <taxon>Pseudomonadati</taxon>
        <taxon>Pseudomonadota</taxon>
        <taxon>Betaproteobacteria</taxon>
        <taxon>Neisseriales</taxon>
        <taxon>Chitinibacteraceae</taxon>
        <taxon>Chitinibacter</taxon>
    </lineage>
</organism>
<name>A0A7D5ZFY6_9NEIS</name>
<keyword evidence="6" id="KW-0812">Transmembrane</keyword>
<keyword evidence="5 9" id="KW-0997">Cell inner membrane</keyword>